<dbReference type="Pfam" id="PF00001">
    <property type="entry name" value="7tm_1"/>
    <property type="match status" value="1"/>
</dbReference>
<evidence type="ECO:0000256" key="5">
    <source>
        <dbReference type="RuleBase" id="RU000688"/>
    </source>
</evidence>
<keyword evidence="4 6" id="KW-0472">Membrane</keyword>
<evidence type="ECO:0000256" key="4">
    <source>
        <dbReference type="ARBA" id="ARBA00023136"/>
    </source>
</evidence>
<dbReference type="InterPro" id="IPR052954">
    <property type="entry name" value="GPCR-Ligand_Int"/>
</dbReference>
<keyword evidence="5" id="KW-0807">Transducer</keyword>
<dbReference type="AlphaFoldDB" id="V4AY20"/>
<comment type="subcellular location">
    <subcellularLocation>
        <location evidence="1">Membrane</location>
    </subcellularLocation>
</comment>
<feature type="transmembrane region" description="Helical" evidence="6">
    <location>
        <begin position="39"/>
        <end position="61"/>
    </location>
</feature>
<dbReference type="CTD" id="20234046"/>
<dbReference type="Proteomes" id="UP000030746">
    <property type="component" value="Unassembled WGS sequence"/>
</dbReference>
<dbReference type="HOGENOM" id="CLU_135412_0_0_1"/>
<evidence type="ECO:0000256" key="2">
    <source>
        <dbReference type="ARBA" id="ARBA00022692"/>
    </source>
</evidence>
<dbReference type="Gene3D" id="1.20.1070.10">
    <property type="entry name" value="Rhodopsin 7-helix transmembrane proteins"/>
    <property type="match status" value="1"/>
</dbReference>
<dbReference type="InterPro" id="IPR017452">
    <property type="entry name" value="GPCR_Rhodpsn_7TM"/>
</dbReference>
<keyword evidence="5" id="KW-0675">Receptor</keyword>
<accession>V4AY20</accession>
<dbReference type="PANTHER" id="PTHR46641:SF25">
    <property type="entry name" value="CNMAMIDE RECEPTOR-RELATED"/>
    <property type="match status" value="1"/>
</dbReference>
<keyword evidence="2 5" id="KW-0812">Transmembrane</keyword>
<gene>
    <name evidence="8" type="ORF">LOTGIDRAFT_138366</name>
</gene>
<evidence type="ECO:0000256" key="3">
    <source>
        <dbReference type="ARBA" id="ARBA00022989"/>
    </source>
</evidence>
<proteinExistence type="inferred from homology"/>
<feature type="transmembrane region" description="Helical" evidence="6">
    <location>
        <begin position="125"/>
        <end position="141"/>
    </location>
</feature>
<name>V4AY20_LOTGI</name>
<sequence>MAQNIGIYTNPILFILGTIGNFLSVLVMTRTSMIKSSTCYYMAALAVADTSVLFCACLRTWLSYIMGYDLINTSAEICKTISFMCYWSFTMAAWILVAMTIDRYIVIHYPLMVHKYSTIRRTQKVMLLLGFLLIGFTMHYLF</sequence>
<organism evidence="8 9">
    <name type="scientific">Lottia gigantea</name>
    <name type="common">Giant owl limpet</name>
    <dbReference type="NCBI Taxonomy" id="225164"/>
    <lineage>
        <taxon>Eukaryota</taxon>
        <taxon>Metazoa</taxon>
        <taxon>Spiralia</taxon>
        <taxon>Lophotrochozoa</taxon>
        <taxon>Mollusca</taxon>
        <taxon>Gastropoda</taxon>
        <taxon>Patellogastropoda</taxon>
        <taxon>Lottioidea</taxon>
        <taxon>Lottiidae</taxon>
        <taxon>Lottia</taxon>
    </lineage>
</organism>
<dbReference type="PRINTS" id="PR00237">
    <property type="entry name" value="GPCRRHODOPSN"/>
</dbReference>
<dbReference type="PANTHER" id="PTHR46641">
    <property type="entry name" value="FMRFAMIDE RECEPTOR-RELATED"/>
    <property type="match status" value="1"/>
</dbReference>
<dbReference type="PROSITE" id="PS00237">
    <property type="entry name" value="G_PROTEIN_RECEP_F1_1"/>
    <property type="match status" value="1"/>
</dbReference>
<keyword evidence="9" id="KW-1185">Reference proteome</keyword>
<dbReference type="KEGG" id="lgi:LOTGIDRAFT_138366"/>
<dbReference type="InterPro" id="IPR000276">
    <property type="entry name" value="GPCR_Rhodpsn"/>
</dbReference>
<dbReference type="RefSeq" id="XP_009046854.1">
    <property type="nucleotide sequence ID" value="XM_009048606.1"/>
</dbReference>
<feature type="non-terminal residue" evidence="8">
    <location>
        <position position="142"/>
    </location>
</feature>
<dbReference type="SUPFAM" id="SSF81321">
    <property type="entry name" value="Family A G protein-coupled receptor-like"/>
    <property type="match status" value="1"/>
</dbReference>
<keyword evidence="3 6" id="KW-1133">Transmembrane helix</keyword>
<dbReference type="OrthoDB" id="9990906at2759"/>
<reference evidence="8 9" key="1">
    <citation type="journal article" date="2013" name="Nature">
        <title>Insights into bilaterian evolution from three spiralian genomes.</title>
        <authorList>
            <person name="Simakov O."/>
            <person name="Marletaz F."/>
            <person name="Cho S.J."/>
            <person name="Edsinger-Gonzales E."/>
            <person name="Havlak P."/>
            <person name="Hellsten U."/>
            <person name="Kuo D.H."/>
            <person name="Larsson T."/>
            <person name="Lv J."/>
            <person name="Arendt D."/>
            <person name="Savage R."/>
            <person name="Osoegawa K."/>
            <person name="de Jong P."/>
            <person name="Grimwood J."/>
            <person name="Chapman J.A."/>
            <person name="Shapiro H."/>
            <person name="Aerts A."/>
            <person name="Otillar R.P."/>
            <person name="Terry A.Y."/>
            <person name="Boore J.L."/>
            <person name="Grigoriev I.V."/>
            <person name="Lindberg D.R."/>
            <person name="Seaver E.C."/>
            <person name="Weisblat D.A."/>
            <person name="Putnam N.H."/>
            <person name="Rokhsar D.S."/>
        </authorList>
    </citation>
    <scope>NUCLEOTIDE SEQUENCE [LARGE SCALE GENOMIC DNA]</scope>
</reference>
<evidence type="ECO:0000256" key="1">
    <source>
        <dbReference type="ARBA" id="ARBA00004370"/>
    </source>
</evidence>
<feature type="transmembrane region" description="Helical" evidence="6">
    <location>
        <begin position="6"/>
        <end position="27"/>
    </location>
</feature>
<dbReference type="GO" id="GO:0004930">
    <property type="term" value="F:G protein-coupled receptor activity"/>
    <property type="evidence" value="ECO:0007669"/>
    <property type="project" value="UniProtKB-KW"/>
</dbReference>
<evidence type="ECO:0000313" key="9">
    <source>
        <dbReference type="Proteomes" id="UP000030746"/>
    </source>
</evidence>
<dbReference type="GO" id="GO:0016020">
    <property type="term" value="C:membrane"/>
    <property type="evidence" value="ECO:0007669"/>
    <property type="project" value="UniProtKB-SubCell"/>
</dbReference>
<protein>
    <recommendedName>
        <fullName evidence="7">G-protein coupled receptors family 1 profile domain-containing protein</fullName>
    </recommendedName>
</protein>
<dbReference type="OMA" id="NCLHELK"/>
<evidence type="ECO:0000256" key="6">
    <source>
        <dbReference type="SAM" id="Phobius"/>
    </source>
</evidence>
<dbReference type="EMBL" id="KB200236">
    <property type="protein sequence ID" value="ESP02468.1"/>
    <property type="molecule type" value="Genomic_DNA"/>
</dbReference>
<evidence type="ECO:0000313" key="8">
    <source>
        <dbReference type="EMBL" id="ESP02468.1"/>
    </source>
</evidence>
<evidence type="ECO:0000259" key="7">
    <source>
        <dbReference type="PROSITE" id="PS50262"/>
    </source>
</evidence>
<dbReference type="PROSITE" id="PS50262">
    <property type="entry name" value="G_PROTEIN_RECEP_F1_2"/>
    <property type="match status" value="1"/>
</dbReference>
<keyword evidence="5" id="KW-0297">G-protein coupled receptor</keyword>
<dbReference type="GeneID" id="20234046"/>
<feature type="transmembrane region" description="Helical" evidence="6">
    <location>
        <begin position="81"/>
        <end position="105"/>
    </location>
</feature>
<comment type="similarity">
    <text evidence="5">Belongs to the G-protein coupled receptor 1 family.</text>
</comment>
<feature type="domain" description="G-protein coupled receptors family 1 profile" evidence="7">
    <location>
        <begin position="20"/>
        <end position="142"/>
    </location>
</feature>